<name>A0A2K9PVG6_9FLAO</name>
<keyword evidence="2" id="KW-1185">Reference proteome</keyword>
<dbReference type="NCBIfam" id="TIGR04131">
    <property type="entry name" value="Bac_Flav_CTERM"/>
    <property type="match status" value="1"/>
</dbReference>
<reference evidence="1 2" key="1">
    <citation type="submission" date="2018-01" db="EMBL/GenBank/DDBJ databases">
        <title>Complete genome sequence of Flavivirga eckloniae ECD14 isolated from seaweed Ecklonia cava.</title>
        <authorList>
            <person name="Lee J.H."/>
            <person name="Baik K.S."/>
            <person name="Seong C.N."/>
        </authorList>
    </citation>
    <scope>NUCLEOTIDE SEQUENCE [LARGE SCALE GENOMIC DNA]</scope>
    <source>
        <strain evidence="1 2">ECD14</strain>
    </source>
</reference>
<evidence type="ECO:0000313" key="1">
    <source>
        <dbReference type="EMBL" id="AUP81049.1"/>
    </source>
</evidence>
<proteinExistence type="predicted"/>
<dbReference type="Pfam" id="PF13585">
    <property type="entry name" value="CHU_C"/>
    <property type="match status" value="1"/>
</dbReference>
<dbReference type="NCBIfam" id="NF038133">
    <property type="entry name" value="choice_anch_L"/>
    <property type="match status" value="1"/>
</dbReference>
<dbReference type="OrthoDB" id="9765926at2"/>
<protein>
    <recommendedName>
        <fullName evidence="3">Ig-like domain-containing protein</fullName>
    </recommendedName>
</protein>
<dbReference type="KEGG" id="fek:C1H87_20960"/>
<dbReference type="InterPro" id="IPR026341">
    <property type="entry name" value="T9SS_type_B"/>
</dbReference>
<organism evidence="1 2">
    <name type="scientific">Flavivirga eckloniae</name>
    <dbReference type="NCBI Taxonomy" id="1803846"/>
    <lineage>
        <taxon>Bacteria</taxon>
        <taxon>Pseudomonadati</taxon>
        <taxon>Bacteroidota</taxon>
        <taxon>Flavobacteriia</taxon>
        <taxon>Flavobacteriales</taxon>
        <taxon>Flavobacteriaceae</taxon>
        <taxon>Flavivirga</taxon>
    </lineage>
</organism>
<sequence length="1647" mass="181087">MRFICYVLFILVCGNNFMFSQKISVDSSVNLQQLIEDNLVDGCVNISNITSSVNGNSHGLTSYGYFERAGSNFPFQNGIMLSTGSAASGGNGTITPPLSETSTTWGTDPDIETALGITNTLNATSIEFDIVSISNQFQFNYLFASEDYDGINPCLISDGFVFLIREASSTGPYQNIALVPGTSDPVNTNNIRPNLLPACGPQNEQYFDGYNLGDTNYLGRTNVLTASTTITPNIQYHIKIIIADQNDGTLDSAVFIEGDSFKILDLGEDIETCASATLLDADINNPLASYAWYRNNILIGGATNPTYNAIQNGTYKVEVSVSINGSICVEEDEISVTLNTEEPITPIADYELCDDISGDESELFDLTTRDADLDINVPFSNYTHSYHYSEADARADISEITTPILNTSNPQEIFVRIEDTDTNCFAYTSFNLVVNPIPNIVTPQPLQVCDSDDVPNGFTIIDLTEKDDEITNGSSDLIVSYHTSPADAANGNNPIASPYLNSVTPTYDVYVRVINVLTGCVNASEVLTVNLDISPDVKRDAQYLDACDSDMNGTADFDLTEVLGDVIGTVTNVTTTFHESSDDAENGANPIPNPTNYQNLNLEERTIYIRVEDNTTGCATIVELNLHNNLLLTGTDLGDFAQCDNNEDSTDSFEFNLTTLEGKIINDLPFPLNITFFETEEERDKVNGTPISGSTFNAESPKVIYVKLENPLTGCTAVDDITLLVNPIIYFPNQSVPYCDTDDDGTMSVELATLSDLVTSSNPNFTASYFPTQADADNRTNELPDFHDITNEDIIFARIDHNITSCYTVNEFKIIINTAPPATTPSPEMICDTSDGNPDGFSVVNLRNKISEIVADETLVNVNFFTSRADAEGGDVSNAIPNNQLDAYNANTQTIYVRIENKVTTTGCFNIVELEIIVNTEPSIPTIDPFIVCQTGSNTANFILEEKDREILDGQTNKIVYYFSDEMDALNGIIANQIPKDLDYPVSGEETIYVRVENIDDPNCYATDSFLLKISADPVYNLPDPIFICDDASNDEIEIFDLTEKITEIEGPSPPEALIITFHRTEEDAEDGINAVPTSYTNTDKQETLHVRIESVATSCYIVEKLIIGVLTPPNIGNAMSITECDENNDSNVTYTLNNINSEIFEIYDRIKINLETHYFEDFNDIDPDAPLDNSKGIPDGTDYTTSFASNENTKTIYIKVTNTDTQCYSVIPLDLHINRPPPINNLGTVPTCDNDTNTYDLSQIDNILVNDTSNVTITYHNSQLDIDNNVPPLGNIYNYTSSNHTIFVKVADNTTGCAIITSFVLQINPNPIANTTPSLVACDDKSNDGFHQFDLPTLTASNILGTQNPSDFTISYYNDPDNAETGTNAIDNFTYPASHGETIYARIENNNTGCHAVTQFTIRINPIPEIPIGDIVPLCTDNLPLVISAETGNPDDTYLWSTGATTSEILLENASDVGNYWVTVTRAYTISGDCPNTHNFSVIESESATIEFTSSIDFRDPNSITVEIDLSRIGDYVFVLDDGEAQTSNVFENVSYGMHTVTVRDLNGCMDVSKNVMVFDVPKFFTPNNDTIHDTWHIVGVELLPGTMVHIYNRHGKLLKTLPHTSMGWDGTYNGENMPTDDYWFTADVIQEGNTFNLKGHFTLKR</sequence>
<dbReference type="EMBL" id="CP025791">
    <property type="protein sequence ID" value="AUP81049.1"/>
    <property type="molecule type" value="Genomic_DNA"/>
</dbReference>
<evidence type="ECO:0000313" key="2">
    <source>
        <dbReference type="Proteomes" id="UP000235826"/>
    </source>
</evidence>
<evidence type="ECO:0008006" key="3">
    <source>
        <dbReference type="Google" id="ProtNLM"/>
    </source>
</evidence>
<dbReference type="Proteomes" id="UP000235826">
    <property type="component" value="Chromosome"/>
</dbReference>
<gene>
    <name evidence="1" type="ORF">C1H87_20960</name>
</gene>
<dbReference type="InterPro" id="IPR049804">
    <property type="entry name" value="Choice_anch_L"/>
</dbReference>
<dbReference type="RefSeq" id="WP_102757692.1">
    <property type="nucleotide sequence ID" value="NZ_CP025791.1"/>
</dbReference>
<accession>A0A2K9PVG6</accession>